<evidence type="ECO:0000313" key="3">
    <source>
        <dbReference type="Proteomes" id="UP000886749"/>
    </source>
</evidence>
<dbReference type="EMBL" id="DVGY01000157">
    <property type="protein sequence ID" value="HIR41547.1"/>
    <property type="molecule type" value="Genomic_DNA"/>
</dbReference>
<keyword evidence="1" id="KW-1133">Transmembrane helix</keyword>
<evidence type="ECO:0000256" key="1">
    <source>
        <dbReference type="SAM" id="Phobius"/>
    </source>
</evidence>
<organism evidence="2 3">
    <name type="scientific">Candidatus Egerieicola pullicola</name>
    <dbReference type="NCBI Taxonomy" id="2840775"/>
    <lineage>
        <taxon>Bacteria</taxon>
        <taxon>Bacillati</taxon>
        <taxon>Bacillota</taxon>
        <taxon>Clostridia</taxon>
        <taxon>Eubacteriales</taxon>
        <taxon>Oscillospiraceae</taxon>
        <taxon>Oscillospiraceae incertae sedis</taxon>
        <taxon>Candidatus Egerieicola</taxon>
    </lineage>
</organism>
<accession>A0A9D1AJW4</accession>
<evidence type="ECO:0000313" key="2">
    <source>
        <dbReference type="EMBL" id="HIR41547.1"/>
    </source>
</evidence>
<sequence>MNKHDQDFLVQKIRTQYAEKEHTQLDALKKLDAKVKRPAKVLAYLLGVVGAIVLGCGMSLVMTDIGATLGIANTMAPGIVVGIVGLVLVVVNYPIFQGFLSSRRKKYADEIMALSDKLLDRQ</sequence>
<dbReference type="Proteomes" id="UP000886749">
    <property type="component" value="Unassembled WGS sequence"/>
</dbReference>
<keyword evidence="1" id="KW-0472">Membrane</keyword>
<reference evidence="2" key="2">
    <citation type="journal article" date="2021" name="PeerJ">
        <title>Extensive microbial diversity within the chicken gut microbiome revealed by metagenomics and culture.</title>
        <authorList>
            <person name="Gilroy R."/>
            <person name="Ravi A."/>
            <person name="Getino M."/>
            <person name="Pursley I."/>
            <person name="Horton D.L."/>
            <person name="Alikhan N.F."/>
            <person name="Baker D."/>
            <person name="Gharbi K."/>
            <person name="Hall N."/>
            <person name="Watson M."/>
            <person name="Adriaenssens E.M."/>
            <person name="Foster-Nyarko E."/>
            <person name="Jarju S."/>
            <person name="Secka A."/>
            <person name="Antonio M."/>
            <person name="Oren A."/>
            <person name="Chaudhuri R.R."/>
            <person name="La Ragione R."/>
            <person name="Hildebrand F."/>
            <person name="Pallen M.J."/>
        </authorList>
    </citation>
    <scope>NUCLEOTIDE SEQUENCE</scope>
    <source>
        <strain evidence="2">CHK184-25365</strain>
    </source>
</reference>
<name>A0A9D1AJW4_9FIRM</name>
<feature type="transmembrane region" description="Helical" evidence="1">
    <location>
        <begin position="41"/>
        <end position="62"/>
    </location>
</feature>
<gene>
    <name evidence="2" type="ORF">IAB36_06955</name>
</gene>
<reference evidence="2" key="1">
    <citation type="submission" date="2020-10" db="EMBL/GenBank/DDBJ databases">
        <authorList>
            <person name="Gilroy R."/>
        </authorList>
    </citation>
    <scope>NUCLEOTIDE SEQUENCE</scope>
    <source>
        <strain evidence="2">CHK184-25365</strain>
    </source>
</reference>
<dbReference type="AlphaFoldDB" id="A0A9D1AJW4"/>
<comment type="caution">
    <text evidence="2">The sequence shown here is derived from an EMBL/GenBank/DDBJ whole genome shotgun (WGS) entry which is preliminary data.</text>
</comment>
<feature type="transmembrane region" description="Helical" evidence="1">
    <location>
        <begin position="74"/>
        <end position="96"/>
    </location>
</feature>
<keyword evidence="1" id="KW-0812">Transmembrane</keyword>
<proteinExistence type="predicted"/>
<protein>
    <submittedName>
        <fullName evidence="2">Dihydropteridine reductase</fullName>
    </submittedName>
</protein>